<dbReference type="Proteomes" id="UP001597063">
    <property type="component" value="Unassembled WGS sequence"/>
</dbReference>
<dbReference type="InterPro" id="IPR050300">
    <property type="entry name" value="GDXG_lipolytic_enzyme"/>
</dbReference>
<evidence type="ECO:0000313" key="4">
    <source>
        <dbReference type="Proteomes" id="UP001597063"/>
    </source>
</evidence>
<keyword evidence="1 3" id="KW-0378">Hydrolase</keyword>
<gene>
    <name evidence="3" type="ORF">ACFQZM_26155</name>
</gene>
<dbReference type="EMBL" id="JBHTGP010000013">
    <property type="protein sequence ID" value="MFD0688003.1"/>
    <property type="molecule type" value="Genomic_DNA"/>
</dbReference>
<evidence type="ECO:0000256" key="1">
    <source>
        <dbReference type="ARBA" id="ARBA00022801"/>
    </source>
</evidence>
<dbReference type="SUPFAM" id="SSF53474">
    <property type="entry name" value="alpha/beta-Hydrolases"/>
    <property type="match status" value="1"/>
</dbReference>
<evidence type="ECO:0000259" key="2">
    <source>
        <dbReference type="Pfam" id="PF20434"/>
    </source>
</evidence>
<evidence type="ECO:0000313" key="3">
    <source>
        <dbReference type="EMBL" id="MFD0688003.1"/>
    </source>
</evidence>
<reference evidence="4" key="1">
    <citation type="journal article" date="2019" name="Int. J. Syst. Evol. Microbiol.">
        <title>The Global Catalogue of Microorganisms (GCM) 10K type strain sequencing project: providing services to taxonomists for standard genome sequencing and annotation.</title>
        <authorList>
            <consortium name="The Broad Institute Genomics Platform"/>
            <consortium name="The Broad Institute Genome Sequencing Center for Infectious Disease"/>
            <person name="Wu L."/>
            <person name="Ma J."/>
        </authorList>
    </citation>
    <scope>NUCLEOTIDE SEQUENCE [LARGE SCALE GENOMIC DNA]</scope>
    <source>
        <strain evidence="4">JCM 9371</strain>
    </source>
</reference>
<dbReference type="PANTHER" id="PTHR48081">
    <property type="entry name" value="AB HYDROLASE SUPERFAMILY PROTEIN C4A8.06C"/>
    <property type="match status" value="1"/>
</dbReference>
<name>A0ABW2XRF5_9ACTN</name>
<dbReference type="InterPro" id="IPR049492">
    <property type="entry name" value="BD-FAE-like_dom"/>
</dbReference>
<accession>A0ABW2XRF5</accession>
<dbReference type="RefSeq" id="WP_207399559.1">
    <property type="nucleotide sequence ID" value="NZ_CAACUY010000015.1"/>
</dbReference>
<dbReference type="Gene3D" id="3.40.50.1820">
    <property type="entry name" value="alpha/beta hydrolase"/>
    <property type="match status" value="1"/>
</dbReference>
<sequence length="276" mass="29188">MGSVDARAGGVRVVDGLVYGQPAGFRPLRLDLYLPSGVGAPLVVFVHGGGWLGGSRKTLTPVFRDWRPHPFERLAARGFAVASVGYRFSGEARWPAQLDDVAAAFDHLVERAEEFRYDAGRTVLWGESAGAHLAVMLGLREAARVSGVIDWYGPMDLVAMGREDDPAHALSDDVRDTREARLLGAPVRDVPELARAASPIAHVHGGAPPFLIAHGTADRAVPFEQSAALAAALAAAGASVRFEAVEGADHLWRGVDDLEPLFEAAVAFAGEVTGLG</sequence>
<dbReference type="PANTHER" id="PTHR48081:SF13">
    <property type="entry name" value="ALPHA_BETA HYDROLASE"/>
    <property type="match status" value="1"/>
</dbReference>
<protein>
    <submittedName>
        <fullName evidence="3">Alpha/beta hydrolase fold domain-containing protein</fullName>
    </submittedName>
</protein>
<dbReference type="GO" id="GO:0016787">
    <property type="term" value="F:hydrolase activity"/>
    <property type="evidence" value="ECO:0007669"/>
    <property type="project" value="UniProtKB-KW"/>
</dbReference>
<feature type="domain" description="BD-FAE-like" evidence="2">
    <location>
        <begin position="30"/>
        <end position="233"/>
    </location>
</feature>
<dbReference type="Pfam" id="PF20434">
    <property type="entry name" value="BD-FAE"/>
    <property type="match status" value="1"/>
</dbReference>
<keyword evidence="4" id="KW-1185">Reference proteome</keyword>
<comment type="caution">
    <text evidence="3">The sequence shown here is derived from an EMBL/GenBank/DDBJ whole genome shotgun (WGS) entry which is preliminary data.</text>
</comment>
<organism evidence="3 4">
    <name type="scientific">Actinomadura fibrosa</name>
    <dbReference type="NCBI Taxonomy" id="111802"/>
    <lineage>
        <taxon>Bacteria</taxon>
        <taxon>Bacillati</taxon>
        <taxon>Actinomycetota</taxon>
        <taxon>Actinomycetes</taxon>
        <taxon>Streptosporangiales</taxon>
        <taxon>Thermomonosporaceae</taxon>
        <taxon>Actinomadura</taxon>
    </lineage>
</organism>
<proteinExistence type="predicted"/>
<dbReference type="InterPro" id="IPR029058">
    <property type="entry name" value="AB_hydrolase_fold"/>
</dbReference>